<accession>A0A645H2Z8</accession>
<dbReference type="AlphaFoldDB" id="A0A645H2Z8"/>
<organism evidence="1">
    <name type="scientific">bioreactor metagenome</name>
    <dbReference type="NCBI Taxonomy" id="1076179"/>
    <lineage>
        <taxon>unclassified sequences</taxon>
        <taxon>metagenomes</taxon>
        <taxon>ecological metagenomes</taxon>
    </lineage>
</organism>
<protein>
    <submittedName>
        <fullName evidence="1">Uncharacterized protein</fullName>
    </submittedName>
</protein>
<comment type="caution">
    <text evidence="1">The sequence shown here is derived from an EMBL/GenBank/DDBJ whole genome shotgun (WGS) entry which is preliminary data.</text>
</comment>
<evidence type="ECO:0000313" key="1">
    <source>
        <dbReference type="EMBL" id="MPN33060.1"/>
    </source>
</evidence>
<sequence>MTYGTANQRLCGIKAGLHAVMERWVRDDHIKAPRHFREDVAGKDFALNAIRRQGGATGFHRRRGDVTER</sequence>
<dbReference type="EMBL" id="VSSQ01085378">
    <property type="protein sequence ID" value="MPN33060.1"/>
    <property type="molecule type" value="Genomic_DNA"/>
</dbReference>
<name>A0A645H2Z8_9ZZZZ</name>
<gene>
    <name evidence="1" type="ORF">SDC9_180543</name>
</gene>
<proteinExistence type="predicted"/>
<reference evidence="1" key="1">
    <citation type="submission" date="2019-08" db="EMBL/GenBank/DDBJ databases">
        <authorList>
            <person name="Kucharzyk K."/>
            <person name="Murdoch R.W."/>
            <person name="Higgins S."/>
            <person name="Loffler F."/>
        </authorList>
    </citation>
    <scope>NUCLEOTIDE SEQUENCE</scope>
</reference>